<evidence type="ECO:0000313" key="2">
    <source>
        <dbReference type="Proteomes" id="UP000078540"/>
    </source>
</evidence>
<protein>
    <submittedName>
        <fullName evidence="1">Uncharacterized protein</fullName>
    </submittedName>
</protein>
<dbReference type="Proteomes" id="UP000078540">
    <property type="component" value="Unassembled WGS sequence"/>
</dbReference>
<reference evidence="1 2" key="1">
    <citation type="submission" date="2015-09" db="EMBL/GenBank/DDBJ databases">
        <title>Atta colombica WGS genome.</title>
        <authorList>
            <person name="Nygaard S."/>
            <person name="Hu H."/>
            <person name="Boomsma J."/>
            <person name="Zhang G."/>
        </authorList>
    </citation>
    <scope>NUCLEOTIDE SEQUENCE [LARGE SCALE GENOMIC DNA]</scope>
    <source>
        <strain evidence="1">Treedump-2</strain>
        <tissue evidence="1">Whole body</tissue>
    </source>
</reference>
<organism evidence="1 2">
    <name type="scientific">Atta colombica</name>
    <dbReference type="NCBI Taxonomy" id="520822"/>
    <lineage>
        <taxon>Eukaryota</taxon>
        <taxon>Metazoa</taxon>
        <taxon>Ecdysozoa</taxon>
        <taxon>Arthropoda</taxon>
        <taxon>Hexapoda</taxon>
        <taxon>Insecta</taxon>
        <taxon>Pterygota</taxon>
        <taxon>Neoptera</taxon>
        <taxon>Endopterygota</taxon>
        <taxon>Hymenoptera</taxon>
        <taxon>Apocrita</taxon>
        <taxon>Aculeata</taxon>
        <taxon>Formicoidea</taxon>
        <taxon>Formicidae</taxon>
        <taxon>Myrmicinae</taxon>
        <taxon>Atta</taxon>
    </lineage>
</organism>
<evidence type="ECO:0000313" key="1">
    <source>
        <dbReference type="EMBL" id="KYM82253.1"/>
    </source>
</evidence>
<sequence length="103" mass="11569">MVHDGYNAVSIYLNFSRRVVALRLIDVSAENIHDFKDSLQSAALLNVSLFVLRVKYLQPQIVRHSETHSCGFSVILLHKYQSISSYKISKSAGGADFRKGLDN</sequence>
<dbReference type="AlphaFoldDB" id="A0A195BCH5"/>
<dbReference type="EMBL" id="KQ976514">
    <property type="protein sequence ID" value="KYM82253.1"/>
    <property type="molecule type" value="Genomic_DNA"/>
</dbReference>
<proteinExistence type="predicted"/>
<accession>A0A195BCH5</accession>
<gene>
    <name evidence="1" type="ORF">ALC53_07253</name>
</gene>
<name>A0A195BCH5_9HYME</name>
<keyword evidence="2" id="KW-1185">Reference proteome</keyword>